<feature type="compositionally biased region" description="Polar residues" evidence="1">
    <location>
        <begin position="306"/>
        <end position="322"/>
    </location>
</feature>
<sequence length="462" mass="51013">MSSSSEILPTTSSRATMESIKSVQENPFFKHFGIKHNVASVSRRSRRPETYEQSNRHSLNIPSSFSNNDDIGEYRPVSGFVHKLLDKFSLLSATRDDPVLSQLMFKRSSSLDEIENDATSKHIAPTDSILDERSNLTTNLTSPRSKSIENLAHSHNKPQPSSSHGILFELTDTGLDRNNQSSTSNLRKDNNHVNDNIIIIEKTSHAPSKRFGNDQSESIGSHDIVPKDEMPKPNTVLTVRSIFENHSQRGSHIRRYKSDQQLSSVSVKTDFLPLKADASTSSQDLILKRGSVQDPSPVTSPRHISENNTKSVLLPNNTSRSLDPSRHPSDLYMHTRSEDIKHSTSASSGQNYSESVTSQDNSNLVPSSRPAFDNTLSSTEGSDILASTKYSNSQPSLPSSRSTASVSPTKINNQSARSRPEPLSTPASNTTSYQKSRPVVSVAPYKDKPDDKTNEQLMVVTI</sequence>
<feature type="compositionally biased region" description="Low complexity" evidence="1">
    <location>
        <begin position="391"/>
        <end position="408"/>
    </location>
</feature>
<feature type="compositionally biased region" description="Polar residues" evidence="1">
    <location>
        <begin position="51"/>
        <end position="66"/>
    </location>
</feature>
<evidence type="ECO:0000313" key="2">
    <source>
        <dbReference type="EMBL" id="CEK72359.1"/>
    </source>
</evidence>
<reference evidence="2" key="1">
    <citation type="submission" date="2014-12" db="EMBL/GenBank/DDBJ databases">
        <title>Insight into the proteome of Arion vulgaris.</title>
        <authorList>
            <person name="Aradska J."/>
            <person name="Bulat T."/>
            <person name="Smidak R."/>
            <person name="Sarate P."/>
            <person name="Gangsoo J."/>
            <person name="Sialana F."/>
            <person name="Bilban M."/>
            <person name="Lubec G."/>
        </authorList>
    </citation>
    <scope>NUCLEOTIDE SEQUENCE</scope>
    <source>
        <tissue evidence="2">Skin</tissue>
    </source>
</reference>
<proteinExistence type="predicted"/>
<accession>A0A0B6ZUQ1</accession>
<feature type="compositionally biased region" description="Polar residues" evidence="1">
    <location>
        <begin position="425"/>
        <end position="435"/>
    </location>
</feature>
<evidence type="ECO:0000256" key="1">
    <source>
        <dbReference type="SAM" id="MobiDB-lite"/>
    </source>
</evidence>
<gene>
    <name evidence="2" type="primary">ORF82061</name>
</gene>
<dbReference type="AlphaFoldDB" id="A0A0B6ZUQ1"/>
<feature type="compositionally biased region" description="Polar residues" evidence="1">
    <location>
        <begin position="343"/>
        <end position="366"/>
    </location>
</feature>
<feature type="non-terminal residue" evidence="2">
    <location>
        <position position="462"/>
    </location>
</feature>
<protein>
    <submittedName>
        <fullName evidence="2">Uncharacterized protein</fullName>
    </submittedName>
</protein>
<feature type="region of interest" description="Disordered" evidence="1">
    <location>
        <begin position="204"/>
        <end position="232"/>
    </location>
</feature>
<feature type="compositionally biased region" description="Basic and acidic residues" evidence="1">
    <location>
        <begin position="323"/>
        <end position="342"/>
    </location>
</feature>
<name>A0A0B6ZUQ1_9EUPU</name>
<dbReference type="EMBL" id="HACG01025494">
    <property type="protein sequence ID" value="CEK72359.1"/>
    <property type="molecule type" value="Transcribed_RNA"/>
</dbReference>
<feature type="region of interest" description="Disordered" evidence="1">
    <location>
        <begin position="285"/>
        <end position="455"/>
    </location>
</feature>
<feature type="region of interest" description="Disordered" evidence="1">
    <location>
        <begin position="40"/>
        <end position="66"/>
    </location>
</feature>
<feature type="region of interest" description="Disordered" evidence="1">
    <location>
        <begin position="123"/>
        <end position="142"/>
    </location>
</feature>
<organism evidence="2">
    <name type="scientific">Arion vulgaris</name>
    <dbReference type="NCBI Taxonomy" id="1028688"/>
    <lineage>
        <taxon>Eukaryota</taxon>
        <taxon>Metazoa</taxon>
        <taxon>Spiralia</taxon>
        <taxon>Lophotrochozoa</taxon>
        <taxon>Mollusca</taxon>
        <taxon>Gastropoda</taxon>
        <taxon>Heterobranchia</taxon>
        <taxon>Euthyneura</taxon>
        <taxon>Panpulmonata</taxon>
        <taxon>Eupulmonata</taxon>
        <taxon>Stylommatophora</taxon>
        <taxon>Helicina</taxon>
        <taxon>Arionoidea</taxon>
        <taxon>Arionidae</taxon>
        <taxon>Arion</taxon>
    </lineage>
</organism>
<feature type="compositionally biased region" description="Basic and acidic residues" evidence="1">
    <location>
        <begin position="445"/>
        <end position="454"/>
    </location>
</feature>